<dbReference type="InterPro" id="IPR001173">
    <property type="entry name" value="Glyco_trans_2-like"/>
</dbReference>
<name>A0A6J4KHT4_9ACTN</name>
<dbReference type="GO" id="GO:0016758">
    <property type="term" value="F:hexosyltransferase activity"/>
    <property type="evidence" value="ECO:0007669"/>
    <property type="project" value="UniProtKB-ARBA"/>
</dbReference>
<evidence type="ECO:0000259" key="1">
    <source>
        <dbReference type="Pfam" id="PF00535"/>
    </source>
</evidence>
<dbReference type="PANTHER" id="PTHR22916">
    <property type="entry name" value="GLYCOSYLTRANSFERASE"/>
    <property type="match status" value="1"/>
</dbReference>
<feature type="domain" description="TarS/TarP linker" evidence="2">
    <location>
        <begin position="223"/>
        <end position="322"/>
    </location>
</feature>
<dbReference type="Pfam" id="PF00535">
    <property type="entry name" value="Glycos_transf_2"/>
    <property type="match status" value="1"/>
</dbReference>
<gene>
    <name evidence="3" type="ORF">AVDCRST_MAG61-1271</name>
</gene>
<dbReference type="SUPFAM" id="SSF53448">
    <property type="entry name" value="Nucleotide-diphospho-sugar transferases"/>
    <property type="match status" value="1"/>
</dbReference>
<organism evidence="3">
    <name type="scientific">uncultured Friedmanniella sp</name>
    <dbReference type="NCBI Taxonomy" id="335381"/>
    <lineage>
        <taxon>Bacteria</taxon>
        <taxon>Bacillati</taxon>
        <taxon>Actinomycetota</taxon>
        <taxon>Actinomycetes</taxon>
        <taxon>Propionibacteriales</taxon>
        <taxon>Nocardioidaceae</taxon>
        <taxon>Friedmanniella</taxon>
        <taxon>environmental samples</taxon>
    </lineage>
</organism>
<dbReference type="CDD" id="cd00761">
    <property type="entry name" value="Glyco_tranf_GTA_type"/>
    <property type="match status" value="1"/>
</dbReference>
<feature type="domain" description="Glycosyltransferase 2-like" evidence="1">
    <location>
        <begin position="9"/>
        <end position="157"/>
    </location>
</feature>
<dbReference type="InterPro" id="IPR029044">
    <property type="entry name" value="Nucleotide-diphossugar_trans"/>
</dbReference>
<accession>A0A6J4KHT4</accession>
<sequence>MAPTQLKVSVIVPVYNPGQAIDGCIRSVLDQTMPADEFEAIFVDDGSTDGSSDRLQALASEHRHLRVIRIPNSGWPGKPRNVGLDAALGEYVMFLDQDDALPPRSLARQYGLGSAGGADVVLGKVTSDFRPVNHDLYRRTRESCTVFDAELMQSLTPHKMLRTAFLREQGIRYPEGPRRLEDQLFMTKAYFAARSASIVGDYVCYRYQERPDGRNAGSKQIQPAGYFENLREVLDIVDAHTGPGPQRDHFYRRFLRTEMLGRLGGKKLRVPRPEYYRDLLSEIRRLMEERFPASVDAGLGAVLRVRSALVRHAQLADIEEYARTVDQLRLDVSLARRRGRKGGALTVDVEARLMLGDLPLALEEAADGRWRLPASLGHPEVPEKDWVLEPLEEMPGDVVVRHRELRDLWFLPGPLRAEVRHVDGHAELTWSGRCVLEPATAAGGEPLSEGLHDLSVRVRALGLVLSRRLPAADPAGLPLLVDRRGRSTQPYATDQGNLTVRVPAGRSALKRALARADVEVLPRGVRLEVAARWAVSPSDVALTLTPEAGGTAVTWPATAVRSAGTAWVAGPSRRTARIAPGPYRLTVTLEHGPTRRRRPLSQDLDAALLVSTGTAQRWWLTALRSSGVQVARRARRRVARALSRS</sequence>
<dbReference type="Gene3D" id="3.90.550.10">
    <property type="entry name" value="Spore Coat Polysaccharide Biosynthesis Protein SpsA, Chain A"/>
    <property type="match status" value="1"/>
</dbReference>
<evidence type="ECO:0000313" key="3">
    <source>
        <dbReference type="EMBL" id="CAA9304998.1"/>
    </source>
</evidence>
<protein>
    <submittedName>
        <fullName evidence="3">Uncharacterized protein</fullName>
    </submittedName>
</protein>
<reference evidence="3" key="1">
    <citation type="submission" date="2020-02" db="EMBL/GenBank/DDBJ databases">
        <authorList>
            <person name="Meier V. D."/>
        </authorList>
    </citation>
    <scope>NUCLEOTIDE SEQUENCE</scope>
    <source>
        <strain evidence="3">AVDCRST_MAG61</strain>
    </source>
</reference>
<dbReference type="EMBL" id="CADCTT010000185">
    <property type="protein sequence ID" value="CAA9304998.1"/>
    <property type="molecule type" value="Genomic_DNA"/>
</dbReference>
<evidence type="ECO:0000259" key="2">
    <source>
        <dbReference type="Pfam" id="PF22181"/>
    </source>
</evidence>
<dbReference type="Pfam" id="PF22181">
    <property type="entry name" value="TarS_linker"/>
    <property type="match status" value="1"/>
</dbReference>
<dbReference type="PANTHER" id="PTHR22916:SF3">
    <property type="entry name" value="UDP-GLCNAC:BETAGAL BETA-1,3-N-ACETYLGLUCOSAMINYLTRANSFERASE-LIKE PROTEIN 1"/>
    <property type="match status" value="1"/>
</dbReference>
<proteinExistence type="predicted"/>
<dbReference type="AlphaFoldDB" id="A0A6J4KHT4"/>
<dbReference type="InterPro" id="IPR054028">
    <property type="entry name" value="TarS/TarP_linker"/>
</dbReference>